<gene>
    <name evidence="1" type="ORF">MF626_06365</name>
</gene>
<sequence>MNGGQLVLVSQDVILDAPKLKEAVRSHGITTMFLTTPLFNQLSQQDLALFEGYGRCWSAVM</sequence>
<protein>
    <submittedName>
        <fullName evidence="1">Uncharacterized protein</fullName>
    </submittedName>
</protein>
<proteinExistence type="predicted"/>
<dbReference type="Gene3D" id="3.40.50.980">
    <property type="match status" value="1"/>
</dbReference>
<accession>A0AAE9TIS3</accession>
<organism evidence="1">
    <name type="scientific">Paenibacillus polymyxa</name>
    <name type="common">Bacillus polymyxa</name>
    <dbReference type="NCBI Taxonomy" id="1406"/>
    <lineage>
        <taxon>Bacteria</taxon>
        <taxon>Bacillati</taxon>
        <taxon>Bacillota</taxon>
        <taxon>Bacilli</taxon>
        <taxon>Bacillales</taxon>
        <taxon>Paenibacillaceae</taxon>
        <taxon>Paenibacillus</taxon>
    </lineage>
</organism>
<dbReference type="SUPFAM" id="SSF56801">
    <property type="entry name" value="Acetyl-CoA synthetase-like"/>
    <property type="match status" value="1"/>
</dbReference>
<dbReference type="AlphaFoldDB" id="A0AAE9TIS3"/>
<reference evidence="1" key="1">
    <citation type="submission" date="2022-11" db="EMBL/GenBank/DDBJ databases">
        <authorList>
            <person name="Vasilchenko N.G."/>
            <person name="Prazdnova E.V."/>
            <person name="Gorovtsov A.V."/>
            <person name="Chistyakov V.A."/>
            <person name="Pak M.L."/>
        </authorList>
    </citation>
    <scope>NUCLEOTIDE SEQUENCE</scope>
    <source>
        <strain evidence="1">R 4.5</strain>
    </source>
</reference>
<evidence type="ECO:0000313" key="1">
    <source>
        <dbReference type="EMBL" id="UZP76598.1"/>
    </source>
</evidence>
<name>A0AAE9TIS3_PAEPO</name>
<dbReference type="EMBL" id="CP097770">
    <property type="protein sequence ID" value="UZP76598.1"/>
    <property type="molecule type" value="Genomic_DNA"/>
</dbReference>